<dbReference type="GO" id="GO:0003700">
    <property type="term" value="F:DNA-binding transcription factor activity"/>
    <property type="evidence" value="ECO:0007669"/>
    <property type="project" value="InterPro"/>
</dbReference>
<reference evidence="5 6" key="1">
    <citation type="submission" date="2016-11" db="EMBL/GenBank/DDBJ databases">
        <authorList>
            <person name="Jaros S."/>
            <person name="Januszkiewicz K."/>
            <person name="Wedrychowicz H."/>
        </authorList>
    </citation>
    <scope>NUCLEOTIDE SEQUENCE [LARGE SCALE GENOMIC DNA]</scope>
    <source>
        <strain evidence="5 6">DSM 26910</strain>
    </source>
</reference>
<protein>
    <submittedName>
        <fullName evidence="5">Transcriptional regulator, DeoR family</fullName>
    </submittedName>
</protein>
<dbReference type="InterPro" id="IPR001034">
    <property type="entry name" value="DeoR_HTH"/>
</dbReference>
<keyword evidence="3" id="KW-0804">Transcription</keyword>
<dbReference type="Gene3D" id="1.10.10.10">
    <property type="entry name" value="Winged helix-like DNA-binding domain superfamily/Winged helix DNA-binding domain"/>
    <property type="match status" value="1"/>
</dbReference>
<organism evidence="5 6">
    <name type="scientific">Mariniphaga anaerophila</name>
    <dbReference type="NCBI Taxonomy" id="1484053"/>
    <lineage>
        <taxon>Bacteria</taxon>
        <taxon>Pseudomonadati</taxon>
        <taxon>Bacteroidota</taxon>
        <taxon>Bacteroidia</taxon>
        <taxon>Marinilabiliales</taxon>
        <taxon>Prolixibacteraceae</taxon>
        <taxon>Mariniphaga</taxon>
    </lineage>
</organism>
<dbReference type="RefSeq" id="WP_073002967.1">
    <property type="nucleotide sequence ID" value="NZ_FQUM01000008.1"/>
</dbReference>
<sequence length="260" mass="28824">MKESSGKRNSAQRHRFILNEMEKQGYVRVQDISEQIGVSEVTIRKDLKELESRKLLVRSHGGASPLSSLINDRHIDEKEKIMVEEKLRIADAANLLVKKDDRIIIASGTTLLYFARKISMTEPLTVITPSVKVSLTLCYNPNIEIIQLGGAMRKSSATVIGPYAEQFLSGLMCNKLFIGVDGIDIDFGLTTSNIGEAHLNQYMLDAAKEVIVLADSSKFGKQGFGKICNIDRIHHIITDKNAPASALQMIREKGIKVTLV</sequence>
<proteinExistence type="predicted"/>
<dbReference type="PROSITE" id="PS51000">
    <property type="entry name" value="HTH_DEOR_2"/>
    <property type="match status" value="1"/>
</dbReference>
<dbReference type="SUPFAM" id="SSF100950">
    <property type="entry name" value="NagB/RpiA/CoA transferase-like"/>
    <property type="match status" value="1"/>
</dbReference>
<dbReference type="InterPro" id="IPR036390">
    <property type="entry name" value="WH_DNA-bd_sf"/>
</dbReference>
<dbReference type="PRINTS" id="PR00037">
    <property type="entry name" value="HTHLACR"/>
</dbReference>
<dbReference type="AlphaFoldDB" id="A0A1M5E0A9"/>
<dbReference type="STRING" id="1484053.SAMN05444274_10835"/>
<dbReference type="InterPro" id="IPR050313">
    <property type="entry name" value="Carb_Metab_HTH_regulators"/>
</dbReference>
<evidence type="ECO:0000256" key="1">
    <source>
        <dbReference type="ARBA" id="ARBA00023015"/>
    </source>
</evidence>
<feature type="domain" description="HTH deoR-type" evidence="4">
    <location>
        <begin position="10"/>
        <end position="65"/>
    </location>
</feature>
<dbReference type="InterPro" id="IPR037171">
    <property type="entry name" value="NagB/RpiA_transferase-like"/>
</dbReference>
<name>A0A1M5E0A9_9BACT</name>
<dbReference type="SMART" id="SM01134">
    <property type="entry name" value="DeoRC"/>
    <property type="match status" value="1"/>
</dbReference>
<evidence type="ECO:0000313" key="6">
    <source>
        <dbReference type="Proteomes" id="UP000184164"/>
    </source>
</evidence>
<dbReference type="OrthoDB" id="9797223at2"/>
<evidence type="ECO:0000256" key="3">
    <source>
        <dbReference type="ARBA" id="ARBA00023163"/>
    </source>
</evidence>
<dbReference type="Gene3D" id="3.40.50.1360">
    <property type="match status" value="1"/>
</dbReference>
<evidence type="ECO:0000313" key="5">
    <source>
        <dbReference type="EMBL" id="SHF72698.1"/>
    </source>
</evidence>
<evidence type="ECO:0000259" key="4">
    <source>
        <dbReference type="PROSITE" id="PS51000"/>
    </source>
</evidence>
<dbReference type="PROSITE" id="PS00894">
    <property type="entry name" value="HTH_DEOR_1"/>
    <property type="match status" value="1"/>
</dbReference>
<dbReference type="GO" id="GO:0003677">
    <property type="term" value="F:DNA binding"/>
    <property type="evidence" value="ECO:0007669"/>
    <property type="project" value="UniProtKB-KW"/>
</dbReference>
<dbReference type="Pfam" id="PF00455">
    <property type="entry name" value="DeoRC"/>
    <property type="match status" value="1"/>
</dbReference>
<keyword evidence="1" id="KW-0805">Transcription regulation</keyword>
<dbReference type="Proteomes" id="UP000184164">
    <property type="component" value="Unassembled WGS sequence"/>
</dbReference>
<dbReference type="InterPro" id="IPR018356">
    <property type="entry name" value="Tscrpt_reg_HTH_DeoR_CS"/>
</dbReference>
<keyword evidence="6" id="KW-1185">Reference proteome</keyword>
<dbReference type="EMBL" id="FQUM01000008">
    <property type="protein sequence ID" value="SHF72698.1"/>
    <property type="molecule type" value="Genomic_DNA"/>
</dbReference>
<dbReference type="PANTHER" id="PTHR30363">
    <property type="entry name" value="HTH-TYPE TRANSCRIPTIONAL REGULATOR SRLR-RELATED"/>
    <property type="match status" value="1"/>
</dbReference>
<gene>
    <name evidence="5" type="ORF">SAMN05444274_10835</name>
</gene>
<evidence type="ECO:0000256" key="2">
    <source>
        <dbReference type="ARBA" id="ARBA00023125"/>
    </source>
</evidence>
<dbReference type="SUPFAM" id="SSF46785">
    <property type="entry name" value="Winged helix' DNA-binding domain"/>
    <property type="match status" value="1"/>
</dbReference>
<dbReference type="Pfam" id="PF08220">
    <property type="entry name" value="HTH_DeoR"/>
    <property type="match status" value="1"/>
</dbReference>
<dbReference type="PANTHER" id="PTHR30363:SF44">
    <property type="entry name" value="AGA OPERON TRANSCRIPTIONAL REPRESSOR-RELATED"/>
    <property type="match status" value="1"/>
</dbReference>
<dbReference type="SMART" id="SM00420">
    <property type="entry name" value="HTH_DEOR"/>
    <property type="match status" value="1"/>
</dbReference>
<accession>A0A1M5E0A9</accession>
<keyword evidence="2" id="KW-0238">DNA-binding</keyword>
<dbReference type="InterPro" id="IPR036388">
    <property type="entry name" value="WH-like_DNA-bd_sf"/>
</dbReference>
<dbReference type="InterPro" id="IPR014036">
    <property type="entry name" value="DeoR-like_C"/>
</dbReference>